<dbReference type="OrthoDB" id="2505288at2759"/>
<dbReference type="InterPro" id="IPR050951">
    <property type="entry name" value="Retrovirus_Pol_polyprotein"/>
</dbReference>
<proteinExistence type="predicted"/>
<dbReference type="PROSITE" id="PS50994">
    <property type="entry name" value="INTEGRASE"/>
    <property type="match status" value="1"/>
</dbReference>
<evidence type="ECO:0000313" key="3">
    <source>
        <dbReference type="EMBL" id="MBW0460576.1"/>
    </source>
</evidence>
<organism evidence="3 4">
    <name type="scientific">Austropuccinia psidii MF-1</name>
    <dbReference type="NCBI Taxonomy" id="1389203"/>
    <lineage>
        <taxon>Eukaryota</taxon>
        <taxon>Fungi</taxon>
        <taxon>Dikarya</taxon>
        <taxon>Basidiomycota</taxon>
        <taxon>Pucciniomycotina</taxon>
        <taxon>Pucciniomycetes</taxon>
        <taxon>Pucciniales</taxon>
        <taxon>Sphaerophragmiaceae</taxon>
        <taxon>Austropuccinia</taxon>
    </lineage>
</organism>
<dbReference type="PANTHER" id="PTHR37984">
    <property type="entry name" value="PROTEIN CBG26694"/>
    <property type="match status" value="1"/>
</dbReference>
<protein>
    <recommendedName>
        <fullName evidence="2">Integrase catalytic domain-containing protein</fullName>
    </recommendedName>
</protein>
<dbReference type="GO" id="GO:0005634">
    <property type="term" value="C:nucleus"/>
    <property type="evidence" value="ECO:0007669"/>
    <property type="project" value="UniProtKB-ARBA"/>
</dbReference>
<dbReference type="GO" id="GO:0015074">
    <property type="term" value="P:DNA integration"/>
    <property type="evidence" value="ECO:0007669"/>
    <property type="project" value="InterPro"/>
</dbReference>
<gene>
    <name evidence="3" type="ORF">O181_000291</name>
</gene>
<dbReference type="InterPro" id="IPR001584">
    <property type="entry name" value="Integrase_cat-core"/>
</dbReference>
<dbReference type="GO" id="GO:0003723">
    <property type="term" value="F:RNA binding"/>
    <property type="evidence" value="ECO:0007669"/>
    <property type="project" value="UniProtKB-KW"/>
</dbReference>
<keyword evidence="4" id="KW-1185">Reference proteome</keyword>
<dbReference type="AlphaFoldDB" id="A0A9Q3B8D2"/>
<comment type="caution">
    <text evidence="3">The sequence shown here is derived from an EMBL/GenBank/DDBJ whole genome shotgun (WGS) entry which is preliminary data.</text>
</comment>
<reference evidence="3" key="1">
    <citation type="submission" date="2021-03" db="EMBL/GenBank/DDBJ databases">
        <title>Draft genome sequence of rust myrtle Austropuccinia psidii MF-1, a brazilian biotype.</title>
        <authorList>
            <person name="Quecine M.C."/>
            <person name="Pachon D.M.R."/>
            <person name="Bonatelli M.L."/>
            <person name="Correr F.H."/>
            <person name="Franceschini L.M."/>
            <person name="Leite T.F."/>
            <person name="Margarido G.R.A."/>
            <person name="Almeida C.A."/>
            <person name="Ferrarezi J.A."/>
            <person name="Labate C.A."/>
        </authorList>
    </citation>
    <scope>NUCLEOTIDE SEQUENCE</scope>
    <source>
        <strain evidence="3">MF-1</strain>
    </source>
</reference>
<dbReference type="PANTHER" id="PTHR37984:SF15">
    <property type="entry name" value="INTEGRASE CATALYTIC DOMAIN-CONTAINING PROTEIN"/>
    <property type="match status" value="1"/>
</dbReference>
<evidence type="ECO:0000313" key="4">
    <source>
        <dbReference type="Proteomes" id="UP000765509"/>
    </source>
</evidence>
<dbReference type="SUPFAM" id="SSF53098">
    <property type="entry name" value="Ribonuclease H-like"/>
    <property type="match status" value="1"/>
</dbReference>
<evidence type="ECO:0000259" key="2">
    <source>
        <dbReference type="PROSITE" id="PS50994"/>
    </source>
</evidence>
<dbReference type="InterPro" id="IPR012337">
    <property type="entry name" value="RNaseH-like_sf"/>
</dbReference>
<evidence type="ECO:0000256" key="1">
    <source>
        <dbReference type="ARBA" id="ARBA00022884"/>
    </source>
</evidence>
<name>A0A9Q3B8D2_9BASI</name>
<dbReference type="InterPro" id="IPR036397">
    <property type="entry name" value="RNaseH_sf"/>
</dbReference>
<sequence>MDFITKLSLSNSFDSILVLVDRFSKMAVLIPTISSIASLDLANLFIKNVFSKNGLPSRIVSYRGFLFVYLFWTNLCQKLNIPGDLSTYYNQEANGQTERVNKILEHYLCMYVSYHQDDWNTWLRLPEFAYNSSDHSSTKKSPCFIFNERDPQFDSVQITKDTPAGSLSTKIQSV</sequence>
<feature type="domain" description="Integrase catalytic" evidence="2">
    <location>
        <begin position="1"/>
        <end position="150"/>
    </location>
</feature>
<dbReference type="Proteomes" id="UP000765509">
    <property type="component" value="Unassembled WGS sequence"/>
</dbReference>
<keyword evidence="1" id="KW-0694">RNA-binding</keyword>
<dbReference type="Gene3D" id="3.30.420.10">
    <property type="entry name" value="Ribonuclease H-like superfamily/Ribonuclease H"/>
    <property type="match status" value="1"/>
</dbReference>
<accession>A0A9Q3B8D2</accession>
<dbReference type="EMBL" id="AVOT02000031">
    <property type="protein sequence ID" value="MBW0460576.1"/>
    <property type="molecule type" value="Genomic_DNA"/>
</dbReference>